<sequence>MAGFSNDEEADGGGSWLEDSVIWLMTHVEWRIWGDRRLLGEVEWSRWFLAARSVAGL</sequence>
<dbReference type="Proteomes" id="UP001140949">
    <property type="component" value="Unassembled WGS sequence"/>
</dbReference>
<gene>
    <name evidence="1" type="ORF">M6B38_203310</name>
</gene>
<comment type="caution">
    <text evidence="1">The sequence shown here is derived from an EMBL/GenBank/DDBJ whole genome shotgun (WGS) entry which is preliminary data.</text>
</comment>
<keyword evidence="2" id="KW-1185">Reference proteome</keyword>
<dbReference type="AlphaFoldDB" id="A0AAX6E8M4"/>
<reference evidence="1" key="2">
    <citation type="submission" date="2023-04" db="EMBL/GenBank/DDBJ databases">
        <authorList>
            <person name="Bruccoleri R.E."/>
            <person name="Oakeley E.J."/>
            <person name="Faust A.-M."/>
            <person name="Dessus-Babus S."/>
            <person name="Altorfer M."/>
            <person name="Burckhardt D."/>
            <person name="Oertli M."/>
            <person name="Naumann U."/>
            <person name="Petersen F."/>
            <person name="Wong J."/>
        </authorList>
    </citation>
    <scope>NUCLEOTIDE SEQUENCE</scope>
    <source>
        <strain evidence="1">GSM-AAB239-AS_SAM_17_03QT</strain>
        <tissue evidence="1">Leaf</tissue>
    </source>
</reference>
<dbReference type="EMBL" id="JANAVB010039017">
    <property type="protein sequence ID" value="KAJ6800290.1"/>
    <property type="molecule type" value="Genomic_DNA"/>
</dbReference>
<reference evidence="1" key="1">
    <citation type="journal article" date="2023" name="GigaByte">
        <title>Genome assembly of the bearded iris, Iris pallida Lam.</title>
        <authorList>
            <person name="Bruccoleri R.E."/>
            <person name="Oakeley E.J."/>
            <person name="Faust A.M.E."/>
            <person name="Altorfer M."/>
            <person name="Dessus-Babus S."/>
            <person name="Burckhardt D."/>
            <person name="Oertli M."/>
            <person name="Naumann U."/>
            <person name="Petersen F."/>
            <person name="Wong J."/>
        </authorList>
    </citation>
    <scope>NUCLEOTIDE SEQUENCE</scope>
    <source>
        <strain evidence="1">GSM-AAB239-AS_SAM_17_03QT</strain>
    </source>
</reference>
<proteinExistence type="predicted"/>
<organism evidence="1 2">
    <name type="scientific">Iris pallida</name>
    <name type="common">Sweet iris</name>
    <dbReference type="NCBI Taxonomy" id="29817"/>
    <lineage>
        <taxon>Eukaryota</taxon>
        <taxon>Viridiplantae</taxon>
        <taxon>Streptophyta</taxon>
        <taxon>Embryophyta</taxon>
        <taxon>Tracheophyta</taxon>
        <taxon>Spermatophyta</taxon>
        <taxon>Magnoliopsida</taxon>
        <taxon>Liliopsida</taxon>
        <taxon>Asparagales</taxon>
        <taxon>Iridaceae</taxon>
        <taxon>Iridoideae</taxon>
        <taxon>Irideae</taxon>
        <taxon>Iris</taxon>
    </lineage>
</organism>
<accession>A0AAX6E8M4</accession>
<name>A0AAX6E8M4_IRIPA</name>
<protein>
    <submittedName>
        <fullName evidence="1">Uncharacterized protein</fullName>
    </submittedName>
</protein>
<evidence type="ECO:0000313" key="2">
    <source>
        <dbReference type="Proteomes" id="UP001140949"/>
    </source>
</evidence>
<evidence type="ECO:0000313" key="1">
    <source>
        <dbReference type="EMBL" id="KAJ6800290.1"/>
    </source>
</evidence>